<keyword evidence="7" id="KW-1185">Reference proteome</keyword>
<feature type="binding site" evidence="4">
    <location>
        <position position="215"/>
    </location>
    <ligand>
        <name>substrate</name>
    </ligand>
</feature>
<dbReference type="InterPro" id="IPR023631">
    <property type="entry name" value="Amidase_dom"/>
</dbReference>
<feature type="binding site" evidence="4">
    <location>
        <begin position="236"/>
        <end position="239"/>
    </location>
    <ligand>
        <name>substrate</name>
    </ligand>
</feature>
<dbReference type="EMBL" id="PVEM01000003">
    <property type="protein sequence ID" value="PTD10452.1"/>
    <property type="molecule type" value="Genomic_DNA"/>
</dbReference>
<feature type="active site" description="Charge relay system" evidence="3">
    <location>
        <position position="139"/>
    </location>
</feature>
<keyword evidence="2" id="KW-0378">Hydrolase</keyword>
<proteinExistence type="inferred from homology"/>
<feature type="domain" description="Amidase" evidence="5">
    <location>
        <begin position="83"/>
        <end position="538"/>
    </location>
</feature>
<accession>A0A2T4H3R1</accession>
<sequence length="556" mass="60675">MPATTSWKALAALHREKQVEAVPKEWLIPEEQLETLKEGDRLIESKAVQRSGLLSTKEIDITERFTASELLGKIHSQELSSEEVVVAFSKRASLAQQLTACLTEIFFEEGIERARQLDKQLKETGKLAGPLHGLPISLKDSFVVKGHHATVGYIEFLRQPIPDTNSALVDLLLDSGAVLYCKTNLPQTMMTADSENNIFGRTLNPHRTTLTAGGSTGGEGSLISFRGSPLGVGSDIAGSIRIPSLCCGIYGFKPTSERVPFGGQSEYPFRRLHMPGVAPVAGPMASSVEDLELFMKITLGQRPWNYDPSVADVPWRDVNGAVENKLTIGVMAEDPDYPLSPPVKRSLAKAASALESAGHKIVQIPASPKRNAGQGARIGFQYFTMVGPDPDAISRECGEPLVASVARLVHPFFNGEFPVRPDLEIADKLFSLNEVKMEYTKAWQEVWRDNGLDVVLSPGASSTAVPHDTYGNPVYTLMWNVLDFPAGIVPFGTSSKLADAEAVKATTPFEPDYIPEETDGAPCAIQIVAPRFRDEECLQAMQIIDRDIRLSQAHKL</sequence>
<dbReference type="PIRSF" id="PIRSF001221">
    <property type="entry name" value="Amidase_fungi"/>
    <property type="match status" value="1"/>
</dbReference>
<feature type="binding site" evidence="4">
    <location>
        <position position="189"/>
    </location>
    <ligand>
        <name>substrate</name>
    </ligand>
</feature>
<dbReference type="AlphaFoldDB" id="A0A2T4H3R1"/>
<dbReference type="OrthoDB" id="6428749at2759"/>
<feature type="active site" description="Acyl-ester intermediate" evidence="3">
    <location>
        <position position="239"/>
    </location>
</feature>
<comment type="similarity">
    <text evidence="1">Belongs to the amidase family.</text>
</comment>
<evidence type="ECO:0000256" key="1">
    <source>
        <dbReference type="ARBA" id="ARBA00009199"/>
    </source>
</evidence>
<feature type="active site" description="Charge relay system" evidence="3">
    <location>
        <position position="215"/>
    </location>
</feature>
<comment type="caution">
    <text evidence="6">The sequence shown here is derived from an EMBL/GenBank/DDBJ whole genome shotgun (WGS) entry which is preliminary data.</text>
</comment>
<protein>
    <submittedName>
        <fullName evidence="6">Acetamidase</fullName>
    </submittedName>
</protein>
<evidence type="ECO:0000313" key="7">
    <source>
        <dbReference type="Proteomes" id="UP000241587"/>
    </source>
</evidence>
<organism evidence="6 7">
    <name type="scientific">Fusarium culmorum</name>
    <dbReference type="NCBI Taxonomy" id="5516"/>
    <lineage>
        <taxon>Eukaryota</taxon>
        <taxon>Fungi</taxon>
        <taxon>Dikarya</taxon>
        <taxon>Ascomycota</taxon>
        <taxon>Pezizomycotina</taxon>
        <taxon>Sordariomycetes</taxon>
        <taxon>Hypocreomycetidae</taxon>
        <taxon>Hypocreales</taxon>
        <taxon>Nectriaceae</taxon>
        <taxon>Fusarium</taxon>
    </lineage>
</organism>
<dbReference type="Pfam" id="PF01425">
    <property type="entry name" value="Amidase"/>
    <property type="match status" value="1"/>
</dbReference>
<dbReference type="Gene3D" id="3.90.1300.10">
    <property type="entry name" value="Amidase signature (AS) domain"/>
    <property type="match status" value="1"/>
</dbReference>
<gene>
    <name evidence="6" type="ORF">FCULG_00007684</name>
</gene>
<dbReference type="InterPro" id="IPR036928">
    <property type="entry name" value="AS_sf"/>
</dbReference>
<evidence type="ECO:0000313" key="6">
    <source>
        <dbReference type="EMBL" id="PTD10452.1"/>
    </source>
</evidence>
<dbReference type="GO" id="GO:0016787">
    <property type="term" value="F:hydrolase activity"/>
    <property type="evidence" value="ECO:0007669"/>
    <property type="project" value="UniProtKB-KW"/>
</dbReference>
<evidence type="ECO:0000259" key="5">
    <source>
        <dbReference type="Pfam" id="PF01425"/>
    </source>
</evidence>
<dbReference type="PANTHER" id="PTHR46072:SF3">
    <property type="entry name" value="AMIDASE"/>
    <property type="match status" value="1"/>
</dbReference>
<dbReference type="Proteomes" id="UP000241587">
    <property type="component" value="Unassembled WGS sequence"/>
</dbReference>
<evidence type="ECO:0000256" key="4">
    <source>
        <dbReference type="PIRSR" id="PIRSR001221-2"/>
    </source>
</evidence>
<dbReference type="SUPFAM" id="SSF75304">
    <property type="entry name" value="Amidase signature (AS) enzymes"/>
    <property type="match status" value="1"/>
</dbReference>
<evidence type="ECO:0000256" key="2">
    <source>
        <dbReference type="ARBA" id="ARBA00022801"/>
    </source>
</evidence>
<dbReference type="OMA" id="GQSEYPF"/>
<dbReference type="PANTHER" id="PTHR46072">
    <property type="entry name" value="AMIDASE-RELATED-RELATED"/>
    <property type="match status" value="1"/>
</dbReference>
<reference evidence="6 7" key="1">
    <citation type="submission" date="2018-02" db="EMBL/GenBank/DDBJ databases">
        <title>Fusarium culmorum secondary metabolites in fungal-bacterial-plant interactions.</title>
        <authorList>
            <person name="Schmidt R."/>
        </authorList>
    </citation>
    <scope>NUCLEOTIDE SEQUENCE [LARGE SCALE GENOMIC DNA]</scope>
    <source>
        <strain evidence="6 7">PV</strain>
    </source>
</reference>
<name>A0A2T4H3R1_FUSCU</name>
<evidence type="ECO:0000256" key="3">
    <source>
        <dbReference type="PIRSR" id="PIRSR001221-1"/>
    </source>
</evidence>